<evidence type="ECO:0000313" key="1">
    <source>
        <dbReference type="EMBL" id="KPL55105.1"/>
    </source>
</evidence>
<keyword evidence="2" id="KW-1185">Reference proteome</keyword>
<protein>
    <recommendedName>
        <fullName evidence="3">Twin-arginine translocation pathway signal</fullName>
    </recommendedName>
</protein>
<reference evidence="1 2" key="2">
    <citation type="submission" date="2015-10" db="EMBL/GenBank/DDBJ databases">
        <title>Draft Genome Sequence of Prosthecomicrobium hirschii ATCC 27832.</title>
        <authorList>
            <person name="Daniel J."/>
            <person name="Givan S.A."/>
            <person name="Brun Y.V."/>
            <person name="Brown P.J."/>
        </authorList>
    </citation>
    <scope>NUCLEOTIDE SEQUENCE [LARGE SCALE GENOMIC DNA]</scope>
    <source>
        <strain evidence="1 2">16</strain>
    </source>
</reference>
<dbReference type="SUPFAM" id="SSF50969">
    <property type="entry name" value="YVTN repeat-like/Quinoprotein amine dehydrogenase"/>
    <property type="match status" value="1"/>
</dbReference>
<reference evidence="1 2" key="1">
    <citation type="submission" date="2015-09" db="EMBL/GenBank/DDBJ databases">
        <authorList>
            <consortium name="Swine Surveillance"/>
        </authorList>
    </citation>
    <scope>NUCLEOTIDE SEQUENCE [LARGE SCALE GENOMIC DNA]</scope>
    <source>
        <strain evidence="1 2">16</strain>
    </source>
</reference>
<dbReference type="PROSITE" id="PS51318">
    <property type="entry name" value="TAT"/>
    <property type="match status" value="1"/>
</dbReference>
<accession>A0A0N8GFS1</accession>
<proteinExistence type="predicted"/>
<organism evidence="1 2">
    <name type="scientific">Prosthecodimorpha hirschii</name>
    <dbReference type="NCBI Taxonomy" id="665126"/>
    <lineage>
        <taxon>Bacteria</taxon>
        <taxon>Pseudomonadati</taxon>
        <taxon>Pseudomonadota</taxon>
        <taxon>Alphaproteobacteria</taxon>
        <taxon>Hyphomicrobiales</taxon>
        <taxon>Ancalomicrobiaceae</taxon>
        <taxon>Prosthecodimorpha</taxon>
    </lineage>
</organism>
<dbReference type="Proteomes" id="UP000048984">
    <property type="component" value="Unassembled WGS sequence"/>
</dbReference>
<dbReference type="RefSeq" id="WP_054361272.1">
    <property type="nucleotide sequence ID" value="NZ_LJYW01000001.1"/>
</dbReference>
<dbReference type="InterPro" id="IPR015943">
    <property type="entry name" value="WD40/YVTN_repeat-like_dom_sf"/>
</dbReference>
<dbReference type="Pfam" id="PF07433">
    <property type="entry name" value="DUF1513"/>
    <property type="match status" value="1"/>
</dbReference>
<dbReference type="InterPro" id="IPR008311">
    <property type="entry name" value="UCP028101"/>
</dbReference>
<dbReference type="PIRSF" id="PIRSF028101">
    <property type="entry name" value="UCP028101"/>
    <property type="match status" value="1"/>
</dbReference>
<dbReference type="EMBL" id="LJYW01000001">
    <property type="protein sequence ID" value="KPL55105.1"/>
    <property type="molecule type" value="Genomic_DNA"/>
</dbReference>
<name>A0A0N8GFS1_9HYPH</name>
<dbReference type="InterPro" id="IPR006311">
    <property type="entry name" value="TAT_signal"/>
</dbReference>
<gene>
    <name evidence="1" type="ORF">ABB55_25130</name>
</gene>
<dbReference type="AlphaFoldDB" id="A0A0N8GFS1"/>
<dbReference type="InterPro" id="IPR011044">
    <property type="entry name" value="Quino_amine_DH_bsu"/>
</dbReference>
<evidence type="ECO:0008006" key="3">
    <source>
        <dbReference type="Google" id="ProtNLM"/>
    </source>
</evidence>
<dbReference type="Gene3D" id="2.130.10.10">
    <property type="entry name" value="YVTN repeat-like/Quinoprotein amine dehydrogenase"/>
    <property type="match status" value="1"/>
</dbReference>
<evidence type="ECO:0000313" key="2">
    <source>
        <dbReference type="Proteomes" id="UP000048984"/>
    </source>
</evidence>
<comment type="caution">
    <text evidence="1">The sequence shown here is derived from an EMBL/GenBank/DDBJ whole genome shotgun (WGS) entry which is preliminary data.</text>
</comment>
<dbReference type="STRING" id="665126.ABB55_25130"/>
<sequence>MPIDRRSLILSLGAAVGASLLPRGAGSVGAPTLFAGCLFDADGGGRLALFDPDGRQLVASDLPARGHDVAVSPDGRLVVAFARRPGTWAAVIERASGRVLTTILAAPERHFYGHGVFSPDGRLLMATENDTRGGDGLVGLYDVADGFRRLGEVPSCGVGPHDMTLMPGGELVAVANGGIRTHPETGRDMLNLDAMRPNLALLRRDGRLADAFELPEAFRLSSLRHIAVAPDGTVGFGCQYAGDAEAAPELVGVVTRAGRLELLPVPEDANMLFENYIGSVAFDASGTILAAASPKGGAVGYWDVPGRRFLGMSRLTDACGLAAAPASGLFMLSGGASGLRLARAETGDLARLGGSDAGRWMWDNHLLTL</sequence>